<dbReference type="AlphaFoldDB" id="A0A3G9J1K5"/>
<keyword evidence="8" id="KW-0812">Transmembrane</keyword>
<evidence type="ECO:0000256" key="3">
    <source>
        <dbReference type="ARBA" id="ARBA00022679"/>
    </source>
</evidence>
<dbReference type="InterPro" id="IPR008271">
    <property type="entry name" value="Ser/Thr_kinase_AS"/>
</dbReference>
<evidence type="ECO:0000256" key="1">
    <source>
        <dbReference type="ARBA" id="ARBA00012513"/>
    </source>
</evidence>
<evidence type="ECO:0000259" key="9">
    <source>
        <dbReference type="PROSITE" id="PS50011"/>
    </source>
</evidence>
<dbReference type="PANTHER" id="PTHR43289:SF6">
    <property type="entry name" value="SERINE_THREONINE-PROTEIN KINASE NEKL-3"/>
    <property type="match status" value="1"/>
</dbReference>
<proteinExistence type="predicted"/>
<feature type="transmembrane region" description="Helical" evidence="8">
    <location>
        <begin position="391"/>
        <end position="410"/>
    </location>
</feature>
<gene>
    <name evidence="10" type="ORF">Back2_16410</name>
</gene>
<dbReference type="OrthoDB" id="9769043at2"/>
<dbReference type="CDD" id="cd14014">
    <property type="entry name" value="STKc_PknB_like"/>
    <property type="match status" value="1"/>
</dbReference>
<dbReference type="Pfam" id="PF00069">
    <property type="entry name" value="Pkinase"/>
    <property type="match status" value="1"/>
</dbReference>
<dbReference type="InterPro" id="IPR011009">
    <property type="entry name" value="Kinase-like_dom_sf"/>
</dbReference>
<keyword evidence="11" id="KW-1185">Reference proteome</keyword>
<dbReference type="Gene3D" id="1.10.510.10">
    <property type="entry name" value="Transferase(Phosphotransferase) domain 1"/>
    <property type="match status" value="1"/>
</dbReference>
<dbReference type="SUPFAM" id="SSF56112">
    <property type="entry name" value="Protein kinase-like (PK-like)"/>
    <property type="match status" value="1"/>
</dbReference>
<dbReference type="GO" id="GO:0005524">
    <property type="term" value="F:ATP binding"/>
    <property type="evidence" value="ECO:0007669"/>
    <property type="project" value="UniProtKB-KW"/>
</dbReference>
<feature type="domain" description="Protein kinase" evidence="9">
    <location>
        <begin position="5"/>
        <end position="263"/>
    </location>
</feature>
<evidence type="ECO:0000256" key="4">
    <source>
        <dbReference type="ARBA" id="ARBA00022741"/>
    </source>
</evidence>
<name>A0A3G9J1K5_9ACTN</name>
<dbReference type="EMBL" id="AP019307">
    <property type="protein sequence ID" value="BBH17354.1"/>
    <property type="molecule type" value="Genomic_DNA"/>
</dbReference>
<keyword evidence="8" id="KW-1133">Transmembrane helix</keyword>
<evidence type="ECO:0000313" key="10">
    <source>
        <dbReference type="EMBL" id="BBH17354.1"/>
    </source>
</evidence>
<dbReference type="KEGG" id="nbe:Back2_16410"/>
<organism evidence="10 11">
    <name type="scientific">Nocardioides baekrokdamisoli</name>
    <dbReference type="NCBI Taxonomy" id="1804624"/>
    <lineage>
        <taxon>Bacteria</taxon>
        <taxon>Bacillati</taxon>
        <taxon>Actinomycetota</taxon>
        <taxon>Actinomycetes</taxon>
        <taxon>Propionibacteriales</taxon>
        <taxon>Nocardioidaceae</taxon>
        <taxon>Nocardioides</taxon>
    </lineage>
</organism>
<dbReference type="PANTHER" id="PTHR43289">
    <property type="entry name" value="MITOGEN-ACTIVATED PROTEIN KINASE KINASE KINASE 20-RELATED"/>
    <property type="match status" value="1"/>
</dbReference>
<reference evidence="10 11" key="1">
    <citation type="submission" date="2018-11" db="EMBL/GenBank/DDBJ databases">
        <title>Complete genome sequence of Nocardioides baekrokdamisoli strain KCTC 39748.</title>
        <authorList>
            <person name="Kang S.W."/>
            <person name="Lee K.C."/>
            <person name="Kim K.K."/>
            <person name="Kim J.S."/>
            <person name="Kim D.S."/>
            <person name="Ko S.H."/>
            <person name="Yang S.H."/>
            <person name="Shin Y.K."/>
            <person name="Lee J.S."/>
        </authorList>
    </citation>
    <scope>NUCLEOTIDE SEQUENCE [LARGE SCALE GENOMIC DNA]</scope>
    <source>
        <strain evidence="10 11">KCTC 39748</strain>
    </source>
</reference>
<feature type="compositionally biased region" description="Basic and acidic residues" evidence="7">
    <location>
        <begin position="346"/>
        <end position="356"/>
    </location>
</feature>
<dbReference type="Gene3D" id="3.30.200.20">
    <property type="entry name" value="Phosphorylase Kinase, domain 1"/>
    <property type="match status" value="1"/>
</dbReference>
<keyword evidence="5 10" id="KW-0418">Kinase</keyword>
<dbReference type="RefSeq" id="WP_125568447.1">
    <property type="nucleotide sequence ID" value="NZ_AP019307.1"/>
</dbReference>
<accession>A0A3G9J1K5</accession>
<evidence type="ECO:0000256" key="5">
    <source>
        <dbReference type="ARBA" id="ARBA00022777"/>
    </source>
</evidence>
<feature type="region of interest" description="Disordered" evidence="7">
    <location>
        <begin position="416"/>
        <end position="444"/>
    </location>
</feature>
<dbReference type="Proteomes" id="UP000271573">
    <property type="component" value="Chromosome"/>
</dbReference>
<dbReference type="PROSITE" id="PS50011">
    <property type="entry name" value="PROTEIN_KINASE_DOM"/>
    <property type="match status" value="1"/>
</dbReference>
<dbReference type="GO" id="GO:0004674">
    <property type="term" value="F:protein serine/threonine kinase activity"/>
    <property type="evidence" value="ECO:0007669"/>
    <property type="project" value="UniProtKB-KW"/>
</dbReference>
<sequence length="527" mass="54469">MAGRYVFGDFIASGGMAEVWRARDNDYSRDVAIKLLKPEYADDPASRARFDAEARHVQSIDHPNVAAVYDVGEMPTASGLIRPYLTMEYVAGRPLSAIIGDGPLAPELVQSLLAQAGDGLAAAHGSGIVHRDVKPANLLVTDSGTLKITDFGIARSASQGAVTVTGQVVGTPQYLSPEQARGEVATPASDVYGLGVVAFEALTGSRPFDRPTAVATALAHLEDPVPALPDTVPAGLAAVVERSLAKDPADRYATGAEFADAMRAAKLTSASSVPVDNAEPTVVVAPVVRGGHEDVPTQAIAAIDVPIPMTPVADAAPTDFVPATQAPLAQPIDPLAPQRSNAKPAVEPEARADGPTHSRTTVVRLPKSVKPLASAVNKKTSAWPFGTLDTVLVVLGALTILALGWVAYFLNSGAPTSPTTPTPTATQTSHPTKTSSAAPTPPALVNMTCGPVTADGKYLKGRQLSDVESILTGLGVKVQANAEKGTPINTVSRVTPCRGVHVGDTVQIYYWSDLATSSSSPTSGATP</sequence>
<feature type="compositionally biased region" description="Low complexity" evidence="7">
    <location>
        <begin position="416"/>
        <end position="438"/>
    </location>
</feature>
<evidence type="ECO:0000256" key="8">
    <source>
        <dbReference type="SAM" id="Phobius"/>
    </source>
</evidence>
<dbReference type="PROSITE" id="PS00108">
    <property type="entry name" value="PROTEIN_KINASE_ST"/>
    <property type="match status" value="1"/>
</dbReference>
<dbReference type="SMART" id="SM00220">
    <property type="entry name" value="S_TKc"/>
    <property type="match status" value="1"/>
</dbReference>
<keyword evidence="2 10" id="KW-0723">Serine/threonine-protein kinase</keyword>
<evidence type="ECO:0000313" key="11">
    <source>
        <dbReference type="Proteomes" id="UP000271573"/>
    </source>
</evidence>
<evidence type="ECO:0000256" key="7">
    <source>
        <dbReference type="SAM" id="MobiDB-lite"/>
    </source>
</evidence>
<keyword evidence="6" id="KW-0067">ATP-binding</keyword>
<keyword evidence="3" id="KW-0808">Transferase</keyword>
<feature type="region of interest" description="Disordered" evidence="7">
    <location>
        <begin position="331"/>
        <end position="357"/>
    </location>
</feature>
<dbReference type="InterPro" id="IPR000719">
    <property type="entry name" value="Prot_kinase_dom"/>
</dbReference>
<dbReference type="FunFam" id="1.10.510.10:FF:000021">
    <property type="entry name" value="Serine/threonine protein kinase"/>
    <property type="match status" value="1"/>
</dbReference>
<dbReference type="EC" id="2.7.11.1" evidence="1"/>
<evidence type="ECO:0000256" key="6">
    <source>
        <dbReference type="ARBA" id="ARBA00022840"/>
    </source>
</evidence>
<keyword evidence="8" id="KW-0472">Membrane</keyword>
<keyword evidence="4" id="KW-0547">Nucleotide-binding</keyword>
<protein>
    <recommendedName>
        <fullName evidence="1">non-specific serine/threonine protein kinase</fullName>
        <ecNumber evidence="1">2.7.11.1</ecNumber>
    </recommendedName>
</protein>
<evidence type="ECO:0000256" key="2">
    <source>
        <dbReference type="ARBA" id="ARBA00022527"/>
    </source>
</evidence>